<feature type="compositionally biased region" description="Acidic residues" evidence="1">
    <location>
        <begin position="1"/>
        <end position="14"/>
    </location>
</feature>
<feature type="transmembrane region" description="Helical" evidence="2">
    <location>
        <begin position="91"/>
        <end position="111"/>
    </location>
</feature>
<dbReference type="AlphaFoldDB" id="A0A6T8JY25"/>
<sequence>MDADWGSSSDEEDAAERARKDKAKLDETMALLDAFNKTKPPEQEEEGYGSVGERFRNERAQAAGKAMWNDRRAVMNKDAEDIQDINSSFKWHIIMGVVIIGVLGFALVGLYNQFNETVKNSSGNHWLNATHGQAPTSGAGGTAKPVSRMPPVGVIAFVFIMGFGIPTAVLVWRQLKSKKQRQFQAEV</sequence>
<keyword evidence="2" id="KW-0472">Membrane</keyword>
<proteinExistence type="predicted"/>
<feature type="region of interest" description="Disordered" evidence="1">
    <location>
        <begin position="1"/>
        <end position="24"/>
    </location>
</feature>
<evidence type="ECO:0000256" key="1">
    <source>
        <dbReference type="SAM" id="MobiDB-lite"/>
    </source>
</evidence>
<feature type="compositionally biased region" description="Polar residues" evidence="1">
    <location>
        <begin position="125"/>
        <end position="136"/>
    </location>
</feature>
<feature type="region of interest" description="Disordered" evidence="1">
    <location>
        <begin position="125"/>
        <end position="145"/>
    </location>
</feature>
<feature type="compositionally biased region" description="Basic and acidic residues" evidence="1">
    <location>
        <begin position="15"/>
        <end position="24"/>
    </location>
</feature>
<dbReference type="EMBL" id="HBFX01045609">
    <property type="protein sequence ID" value="CAD8976400.1"/>
    <property type="molecule type" value="Transcribed_RNA"/>
</dbReference>
<reference evidence="3" key="1">
    <citation type="submission" date="2021-01" db="EMBL/GenBank/DDBJ databases">
        <authorList>
            <person name="Corre E."/>
            <person name="Pelletier E."/>
            <person name="Niang G."/>
            <person name="Scheremetjew M."/>
            <person name="Finn R."/>
            <person name="Kale V."/>
            <person name="Holt S."/>
            <person name="Cochrane G."/>
            <person name="Meng A."/>
            <person name="Brown T."/>
            <person name="Cohen L."/>
        </authorList>
    </citation>
    <scope>NUCLEOTIDE SEQUENCE</scope>
    <source>
        <strain evidence="3">CCMP644</strain>
    </source>
</reference>
<evidence type="ECO:0000256" key="2">
    <source>
        <dbReference type="SAM" id="Phobius"/>
    </source>
</evidence>
<organism evidence="3">
    <name type="scientific">Hemiselmis andersenii</name>
    <name type="common">Cryptophyte alga</name>
    <dbReference type="NCBI Taxonomy" id="464988"/>
    <lineage>
        <taxon>Eukaryota</taxon>
        <taxon>Cryptophyceae</taxon>
        <taxon>Cryptomonadales</taxon>
        <taxon>Hemiselmidaceae</taxon>
        <taxon>Hemiselmis</taxon>
    </lineage>
</organism>
<keyword evidence="2" id="KW-1133">Transmembrane helix</keyword>
<keyword evidence="2" id="KW-0812">Transmembrane</keyword>
<evidence type="ECO:0000313" key="3">
    <source>
        <dbReference type="EMBL" id="CAD8976400.1"/>
    </source>
</evidence>
<name>A0A6T8JY25_HEMAN</name>
<protein>
    <submittedName>
        <fullName evidence="3">Uncharacterized protein</fullName>
    </submittedName>
</protein>
<feature type="transmembrane region" description="Helical" evidence="2">
    <location>
        <begin position="152"/>
        <end position="172"/>
    </location>
</feature>
<gene>
    <name evidence="3" type="ORF">HAND00432_LOCUS27405</name>
</gene>
<accession>A0A6T8JY25</accession>